<feature type="region of interest" description="Disordered" evidence="1">
    <location>
        <begin position="1372"/>
        <end position="1391"/>
    </location>
</feature>
<evidence type="ECO:0000259" key="2">
    <source>
        <dbReference type="Pfam" id="PF03399"/>
    </source>
</evidence>
<dbReference type="PANTHER" id="PTHR12436">
    <property type="entry name" value="80 KDA MCM3-ASSOCIATED PROTEIN"/>
    <property type="match status" value="1"/>
</dbReference>
<proteinExistence type="predicted"/>
<dbReference type="GO" id="GO:0070390">
    <property type="term" value="C:transcription export complex 2"/>
    <property type="evidence" value="ECO:0007669"/>
    <property type="project" value="TreeGrafter"/>
</dbReference>
<dbReference type="GeneID" id="66082377"/>
<protein>
    <recommendedName>
        <fullName evidence="2">SAC3/GANP/THP3 conserved domain-containing protein</fullName>
    </recommendedName>
</protein>
<reference evidence="3" key="1">
    <citation type="journal article" date="2021" name="Genome Biol. Evol.">
        <title>The assembled and annotated genome of the fairy-ring fungus Marasmius oreades.</title>
        <authorList>
            <person name="Hiltunen M."/>
            <person name="Ament-Velasquez S.L."/>
            <person name="Johannesson H."/>
        </authorList>
    </citation>
    <scope>NUCLEOTIDE SEQUENCE</scope>
    <source>
        <strain evidence="3">03SP1</strain>
    </source>
</reference>
<sequence length="1463" mass="162677">METLPSVKTHRGRGSGFHDGGRRPISRNKQWVAGQDNRHKTNTSHQEERWERGGHRGGRGGRGSGRGPSRRHSPIPSTSDSFHRATPDTDTDEHVPEEEPVLETAEEREYFYKELVKAREAERKKAIAEGKMDDPAVPKRLEDAITIVGTCPDMCPRFERYRRERENNLFEWETIPGTKRVDHSKAVKMYERAAGDKVIPSDLRPPHVLKRTLNYLFHELLPREGFSPTFNFIRDRSRAVRSDFTMQHEKGKLAIECHERCARFHILALHLERDREGFSFNLEQQQLMNTLQSLKEFYEDQRSKYESPYELEMRVYHRFIHIRDQRDRPDQISVHITSNPVFQLTNDFRSHVQKVSSPITKTSALVVDARAMEIFGELANVLREQGNVVVIYLIACLLESLFGKDAIDDIESLRGDIAISDVIDGAISENIHEFDDAEDGMHEEIHDEEPEDAGVEEVEGEDVEVAPAMQATSSVFGPGSTSVFGVNNSHSFPSTTGASSVFSDLKATPSPFGTFGQRIDPPATQPSNPLGMTFGPQTNAQYPPASAPAFPPSNQPENSTTSPMGNAARHVSTQSSHIFNTSSTPLSLQAPDISKPNPFASSMFSSAPLAPSSQPPERPVPPTQPSQGSLFAPASGGPALTPSRSEPTLNPQATPFVPPPNTTTSGTATSTSPFSINYFPPPTTSFTPPTTTSAPSPSPTPLFLQTTSGPDPRFSVLPRLDTSPTTSLPQPQSQLTLFPEQPKTPKTPTEPPRLPRHQPISLPSTPTLPPSGPSNPRLDLLKGSLQTSNLSRSTSIEMLSPIQIQSPSVSRQGSLQNFTGLSTPIVPHATSRAPFITEESPLRGKDKGKGKAAESPRLSVAPTRDELEEALSFERKSKVVKDCFNLWRNQTADRVAYQNAVRHSESYRDKIRMSRTQRNSVNGVGDDDDQRSLSKLPGDARKRRISLVRPTSSTDGAVTPLKKRARKRVSMDYRPPRTDEELAKRLKENQEEYQRRWAPESFLQVLRIHVGHVAGGKISVVLKHWRLWLSLNPDSDATAIWMEKKFGIPESGRWASDSVFSIPILPGTGDVNGYPGIIVFECTPSDGVEDELERKYRVLDDCSRLRNILKTLPPQRYFVPSILIVWWSEGEAQMPESDLSTMLNRLVHDSIVTSFCIFSMSTSTKDPDSKFNDALQSLTLDVEGRLVRALSLTAVFRLFDDKIRPFTAEWIENCAHSGDFNWIVYGRLVQSVVDLLKTAVRLVSNLLDRPFEEHTPTFEGTNIDDSYSAYDAVFRWLSQVSVQEFRDDVIVDLRGHQTLGKVFPSTVFLDHLRVLAQYQIANVMGNPPPETPFYVLSSGVESSLHELQRIIQTYQSSLSQILNLTIRRSPKRRSLSNADSESGSKRLRLSTSASDASSAAFISRSPTPTSTPFVNGNGRMSISPGPSESVESVATDSTTSPMITVAMLRALTKDLKEKYKGGT</sequence>
<feature type="compositionally biased region" description="Basic and acidic residues" evidence="1">
    <location>
        <begin position="840"/>
        <end position="854"/>
    </location>
</feature>
<evidence type="ECO:0000256" key="1">
    <source>
        <dbReference type="SAM" id="MobiDB-lite"/>
    </source>
</evidence>
<feature type="compositionally biased region" description="Pro residues" evidence="1">
    <location>
        <begin position="545"/>
        <end position="554"/>
    </location>
</feature>
<feature type="region of interest" description="Disordered" evidence="1">
    <location>
        <begin position="1"/>
        <end position="106"/>
    </location>
</feature>
<dbReference type="GO" id="GO:0006406">
    <property type="term" value="P:mRNA export from nucleus"/>
    <property type="evidence" value="ECO:0007669"/>
    <property type="project" value="TreeGrafter"/>
</dbReference>
<feature type="region of interest" description="Disordered" evidence="1">
    <location>
        <begin position="512"/>
        <end position="778"/>
    </location>
</feature>
<comment type="caution">
    <text evidence="3">The sequence shown here is derived from an EMBL/GenBank/DDBJ whole genome shotgun (WGS) entry which is preliminary data.</text>
</comment>
<feature type="compositionally biased region" description="Low complexity" evidence="1">
    <location>
        <begin position="662"/>
        <end position="675"/>
    </location>
</feature>
<evidence type="ECO:0000313" key="3">
    <source>
        <dbReference type="EMBL" id="KAG7087325.1"/>
    </source>
</evidence>
<dbReference type="OrthoDB" id="264795at2759"/>
<feature type="compositionally biased region" description="Pro residues" evidence="1">
    <location>
        <begin position="613"/>
        <end position="624"/>
    </location>
</feature>
<dbReference type="Pfam" id="PF03399">
    <property type="entry name" value="SAC3_GANP"/>
    <property type="match status" value="1"/>
</dbReference>
<feature type="region of interest" description="Disordered" evidence="1">
    <location>
        <begin position="1398"/>
        <end position="1438"/>
    </location>
</feature>
<keyword evidence="4" id="KW-1185">Reference proteome</keyword>
<accession>A0A9P7RQ98</accession>
<feature type="compositionally biased region" description="Acidic residues" evidence="1">
    <location>
        <begin position="89"/>
        <end position="104"/>
    </location>
</feature>
<dbReference type="RefSeq" id="XP_043003796.1">
    <property type="nucleotide sequence ID" value="XM_043158449.1"/>
</dbReference>
<feature type="compositionally biased region" description="Polar residues" evidence="1">
    <location>
        <begin position="525"/>
        <end position="539"/>
    </location>
</feature>
<dbReference type="KEGG" id="more:E1B28_013302"/>
<dbReference type="PANTHER" id="PTHR12436:SF3">
    <property type="entry name" value="GERMINAL-CENTER ASSOCIATED NUCLEAR PROTEIN"/>
    <property type="match status" value="1"/>
</dbReference>
<evidence type="ECO:0000313" key="4">
    <source>
        <dbReference type="Proteomes" id="UP001049176"/>
    </source>
</evidence>
<feature type="compositionally biased region" description="Low complexity" evidence="1">
    <location>
        <begin position="684"/>
        <end position="695"/>
    </location>
</feature>
<feature type="compositionally biased region" description="Polar residues" evidence="1">
    <location>
        <begin position="642"/>
        <end position="653"/>
    </location>
</feature>
<feature type="compositionally biased region" description="Polar residues" evidence="1">
    <location>
        <begin position="1406"/>
        <end position="1438"/>
    </location>
</feature>
<feature type="compositionally biased region" description="Basic and acidic residues" evidence="1">
    <location>
        <begin position="903"/>
        <end position="912"/>
    </location>
</feature>
<feature type="region of interest" description="Disordered" evidence="1">
    <location>
        <begin position="836"/>
        <end position="859"/>
    </location>
</feature>
<organism evidence="3 4">
    <name type="scientific">Marasmius oreades</name>
    <name type="common">fairy-ring Marasmius</name>
    <dbReference type="NCBI Taxonomy" id="181124"/>
    <lineage>
        <taxon>Eukaryota</taxon>
        <taxon>Fungi</taxon>
        <taxon>Dikarya</taxon>
        <taxon>Basidiomycota</taxon>
        <taxon>Agaricomycotina</taxon>
        <taxon>Agaricomycetes</taxon>
        <taxon>Agaricomycetidae</taxon>
        <taxon>Agaricales</taxon>
        <taxon>Marasmiineae</taxon>
        <taxon>Marasmiaceae</taxon>
        <taxon>Marasmius</taxon>
    </lineage>
</organism>
<dbReference type="InterPro" id="IPR045107">
    <property type="entry name" value="SAC3/GANP/THP3"/>
</dbReference>
<dbReference type="Gene3D" id="1.25.40.990">
    <property type="match status" value="1"/>
</dbReference>
<gene>
    <name evidence="3" type="ORF">E1B28_013302</name>
</gene>
<feature type="domain" description="SAC3/GANP/THP3 conserved" evidence="2">
    <location>
        <begin position="154"/>
        <end position="403"/>
    </location>
</feature>
<dbReference type="EMBL" id="CM032189">
    <property type="protein sequence ID" value="KAG7087325.1"/>
    <property type="molecule type" value="Genomic_DNA"/>
</dbReference>
<feature type="region of interest" description="Disordered" evidence="1">
    <location>
        <begin position="952"/>
        <end position="974"/>
    </location>
</feature>
<feature type="compositionally biased region" description="Polar residues" evidence="1">
    <location>
        <begin position="722"/>
        <end position="736"/>
    </location>
</feature>
<feature type="compositionally biased region" description="Basic and acidic residues" evidence="1">
    <location>
        <begin position="45"/>
        <end position="54"/>
    </location>
</feature>
<dbReference type="InterPro" id="IPR005062">
    <property type="entry name" value="SAC3/GANP/THP3_conserved"/>
</dbReference>
<feature type="compositionally biased region" description="Polar residues" evidence="1">
    <location>
        <begin position="571"/>
        <end position="587"/>
    </location>
</feature>
<name>A0A9P7RQ98_9AGAR</name>
<dbReference type="GO" id="GO:0005737">
    <property type="term" value="C:cytoplasm"/>
    <property type="evidence" value="ECO:0007669"/>
    <property type="project" value="TreeGrafter"/>
</dbReference>
<dbReference type="Proteomes" id="UP001049176">
    <property type="component" value="Chromosome 9"/>
</dbReference>
<feature type="region of interest" description="Disordered" evidence="1">
    <location>
        <begin position="903"/>
        <end position="940"/>
    </location>
</feature>